<feature type="domain" description="EF-hand" evidence="4">
    <location>
        <begin position="129"/>
        <end position="164"/>
    </location>
</feature>
<reference evidence="5" key="1">
    <citation type="submission" date="2021-01" db="EMBL/GenBank/DDBJ databases">
        <authorList>
            <person name="Corre E."/>
            <person name="Pelletier E."/>
            <person name="Niang G."/>
            <person name="Scheremetjew M."/>
            <person name="Finn R."/>
            <person name="Kale V."/>
            <person name="Holt S."/>
            <person name="Cochrane G."/>
            <person name="Meng A."/>
            <person name="Brown T."/>
            <person name="Cohen L."/>
        </authorList>
    </citation>
    <scope>NUCLEOTIDE SEQUENCE</scope>
    <source>
        <strain evidence="5">PLY182g</strain>
    </source>
</reference>
<name>A0A7S0Q1B3_9EUKA</name>
<feature type="chain" id="PRO_5030515765" description="EF-hand domain-containing protein" evidence="3">
    <location>
        <begin position="16"/>
        <end position="211"/>
    </location>
</feature>
<dbReference type="PROSITE" id="PS00018">
    <property type="entry name" value="EF_HAND_1"/>
    <property type="match status" value="1"/>
</dbReference>
<proteinExistence type="predicted"/>
<evidence type="ECO:0000256" key="3">
    <source>
        <dbReference type="SAM" id="SignalP"/>
    </source>
</evidence>
<dbReference type="AlphaFoldDB" id="A0A7S0Q1B3"/>
<dbReference type="Pfam" id="PF13499">
    <property type="entry name" value="EF-hand_7"/>
    <property type="match status" value="1"/>
</dbReference>
<gene>
    <name evidence="5" type="ORF">CPEL01642_LOCUS11440</name>
</gene>
<feature type="region of interest" description="Disordered" evidence="2">
    <location>
        <begin position="170"/>
        <end position="211"/>
    </location>
</feature>
<dbReference type="Gene3D" id="1.10.238.10">
    <property type="entry name" value="EF-hand"/>
    <property type="match status" value="1"/>
</dbReference>
<evidence type="ECO:0000256" key="2">
    <source>
        <dbReference type="SAM" id="MobiDB-lite"/>
    </source>
</evidence>
<protein>
    <recommendedName>
        <fullName evidence="4">EF-hand domain-containing protein</fullName>
    </recommendedName>
</protein>
<dbReference type="SMART" id="SM00054">
    <property type="entry name" value="EFh"/>
    <property type="match status" value="2"/>
</dbReference>
<organism evidence="5">
    <name type="scientific">Coccolithus braarudii</name>
    <dbReference type="NCBI Taxonomy" id="221442"/>
    <lineage>
        <taxon>Eukaryota</taxon>
        <taxon>Haptista</taxon>
        <taxon>Haptophyta</taxon>
        <taxon>Prymnesiophyceae</taxon>
        <taxon>Coccolithales</taxon>
        <taxon>Coccolithaceae</taxon>
        <taxon>Coccolithus</taxon>
    </lineage>
</organism>
<dbReference type="EMBL" id="HBEY01024004">
    <property type="protein sequence ID" value="CAD8608063.1"/>
    <property type="molecule type" value="Transcribed_RNA"/>
</dbReference>
<accession>A0A7S0Q1B3</accession>
<keyword evidence="3" id="KW-0732">Signal</keyword>
<evidence type="ECO:0000259" key="4">
    <source>
        <dbReference type="PROSITE" id="PS50222"/>
    </source>
</evidence>
<dbReference type="InterPro" id="IPR018247">
    <property type="entry name" value="EF_Hand_1_Ca_BS"/>
</dbReference>
<evidence type="ECO:0000313" key="5">
    <source>
        <dbReference type="EMBL" id="CAD8608063.1"/>
    </source>
</evidence>
<evidence type="ECO:0000256" key="1">
    <source>
        <dbReference type="ARBA" id="ARBA00022837"/>
    </source>
</evidence>
<feature type="domain" description="EF-hand" evidence="4">
    <location>
        <begin position="97"/>
        <end position="124"/>
    </location>
</feature>
<keyword evidence="1" id="KW-0106">Calcium</keyword>
<dbReference type="InterPro" id="IPR002048">
    <property type="entry name" value="EF_hand_dom"/>
</dbReference>
<dbReference type="SUPFAM" id="SSF47473">
    <property type="entry name" value="EF-hand"/>
    <property type="match status" value="1"/>
</dbReference>
<dbReference type="InterPro" id="IPR011992">
    <property type="entry name" value="EF-hand-dom_pair"/>
</dbReference>
<dbReference type="GO" id="GO:0005509">
    <property type="term" value="F:calcium ion binding"/>
    <property type="evidence" value="ECO:0007669"/>
    <property type="project" value="InterPro"/>
</dbReference>
<feature type="signal peptide" evidence="3">
    <location>
        <begin position="1"/>
        <end position="15"/>
    </location>
</feature>
<sequence>MRLLVFALLVAVCEGTSLNTDAEAERGVRMKTKRQLVEILKEVGVKTPASADKEELRKLALKHDAVAKWEKLHPEKKKKPRGGTSDGMNFAGMGDMLFPMLDKDKDGRLSKEEVVAMGAMVGGGGGADAGAESSEQAFQQMDTDGDGWVSKAESLAFFAQMASMMQGMGGMGGMGNAGAGSAPSKESKPNPASEAAATDAGDDDLPSHDEL</sequence>
<dbReference type="PROSITE" id="PS50222">
    <property type="entry name" value="EF_HAND_2"/>
    <property type="match status" value="2"/>
</dbReference>